<evidence type="ECO:0000313" key="4">
    <source>
        <dbReference type="EMBL" id="OYV03608.1"/>
    </source>
</evidence>
<evidence type="ECO:0000256" key="3">
    <source>
        <dbReference type="HAMAP-Rule" id="MF_00023"/>
    </source>
</evidence>
<dbReference type="InterPro" id="IPR020081">
    <property type="entry name" value="SsrA-bd_prot_CS"/>
</dbReference>
<accession>A0A257LV96</accession>
<dbReference type="PANTHER" id="PTHR30308:SF2">
    <property type="entry name" value="SSRA-BINDING PROTEIN"/>
    <property type="match status" value="1"/>
</dbReference>
<dbReference type="NCBIfam" id="TIGR00086">
    <property type="entry name" value="smpB"/>
    <property type="match status" value="1"/>
</dbReference>
<comment type="subcellular location">
    <subcellularLocation>
        <location evidence="3">Cytoplasm</location>
    </subcellularLocation>
    <text evidence="3">The tmRNA-SmpB complex associates with stalled 70S ribosomes.</text>
</comment>
<dbReference type="Pfam" id="PF01668">
    <property type="entry name" value="SmpB"/>
    <property type="match status" value="1"/>
</dbReference>
<comment type="caution">
    <text evidence="4">The sequence shown here is derived from an EMBL/GenBank/DDBJ whole genome shotgun (WGS) entry which is preliminary data.</text>
</comment>
<dbReference type="GO" id="GO:0003723">
    <property type="term" value="F:RNA binding"/>
    <property type="evidence" value="ECO:0007669"/>
    <property type="project" value="UniProtKB-UniRule"/>
</dbReference>
<dbReference type="EMBL" id="NMUJ01000001">
    <property type="protein sequence ID" value="OYV03608.1"/>
    <property type="molecule type" value="Genomic_DNA"/>
</dbReference>
<proteinExistence type="inferred from homology"/>
<dbReference type="PANTHER" id="PTHR30308">
    <property type="entry name" value="TMRNA-BINDING COMPONENT OF TRANS-TRANSLATION TAGGING COMPLEX"/>
    <property type="match status" value="1"/>
</dbReference>
<dbReference type="InterPro" id="IPR023620">
    <property type="entry name" value="SmpB"/>
</dbReference>
<dbReference type="CDD" id="cd09294">
    <property type="entry name" value="SmpB"/>
    <property type="match status" value="1"/>
</dbReference>
<dbReference type="AlphaFoldDB" id="A0A257LV96"/>
<organism evidence="4 5">
    <name type="scientific">candidate division WOR-3 bacterium 4484_18</name>
    <dbReference type="NCBI Taxonomy" id="2020626"/>
    <lineage>
        <taxon>Bacteria</taxon>
        <taxon>Bacteria division WOR-3</taxon>
    </lineage>
</organism>
<sequence>MEIRNPKANRDYEILETYEAGIVLEGPEVKSVRLGRVSLKEAYCKVINGEVFVINMHIAPYEHAREVPAPKRRRKLLLKKHEVKRLIGKVQEKGLTLIPVLIYFNERGWAKLKIGVARGRRKHEKKEVLKQRDIEREVQRELKRW</sequence>
<reference evidence="5" key="1">
    <citation type="submission" date="2017-07" db="EMBL/GenBank/DDBJ databases">
        <title>Novel pathways for hydrocarbon cycling and metabolic interdependencies in hydrothermal sediment communities.</title>
        <authorList>
            <person name="Dombrowski N."/>
            <person name="Seitz K."/>
            <person name="Teske A."/>
            <person name="Baker B."/>
        </authorList>
    </citation>
    <scope>NUCLEOTIDE SEQUENCE [LARGE SCALE GENOMIC DNA]</scope>
</reference>
<comment type="function">
    <text evidence="3">Required for rescue of stalled ribosomes mediated by trans-translation. Binds to transfer-messenger RNA (tmRNA), required for stable association of tmRNA with ribosomes. tmRNA and SmpB together mimic tRNA shape, replacing the anticodon stem-loop with SmpB. tmRNA is encoded by the ssrA gene; the 2 termini fold to resemble tRNA(Ala) and it encodes a 'tag peptide', a short internal open reading frame. During trans-translation Ala-aminoacylated tmRNA acts like a tRNA, entering the A-site of stalled ribosomes, displacing the stalled mRNA. The ribosome then switches to translate the ORF on the tmRNA; the nascent peptide is terminated with the 'tag peptide' encoded by the tmRNA and targeted for degradation. The ribosome is freed to recommence translation, which seems to be the essential function of trans-translation.</text>
</comment>
<keyword evidence="2 3" id="KW-0694">RNA-binding</keyword>
<evidence type="ECO:0000256" key="2">
    <source>
        <dbReference type="ARBA" id="ARBA00022884"/>
    </source>
</evidence>
<evidence type="ECO:0000313" key="5">
    <source>
        <dbReference type="Proteomes" id="UP000216312"/>
    </source>
</evidence>
<dbReference type="Gene3D" id="2.40.280.10">
    <property type="match status" value="1"/>
</dbReference>
<dbReference type="GO" id="GO:0070929">
    <property type="term" value="P:trans-translation"/>
    <property type="evidence" value="ECO:0007669"/>
    <property type="project" value="UniProtKB-UniRule"/>
</dbReference>
<gene>
    <name evidence="3" type="primary">smpB</name>
    <name evidence="4" type="ORF">CGW93_00115</name>
</gene>
<dbReference type="PROSITE" id="PS01317">
    <property type="entry name" value="SSRP"/>
    <property type="match status" value="1"/>
</dbReference>
<evidence type="ECO:0000256" key="1">
    <source>
        <dbReference type="ARBA" id="ARBA00022490"/>
    </source>
</evidence>
<keyword evidence="1 3" id="KW-0963">Cytoplasm</keyword>
<dbReference type="GO" id="GO:0070930">
    <property type="term" value="P:trans-translation-dependent protein tagging"/>
    <property type="evidence" value="ECO:0007669"/>
    <property type="project" value="TreeGrafter"/>
</dbReference>
<comment type="similarity">
    <text evidence="3">Belongs to the SmpB family.</text>
</comment>
<dbReference type="NCBIfam" id="NF003843">
    <property type="entry name" value="PRK05422.1"/>
    <property type="match status" value="1"/>
</dbReference>
<dbReference type="InterPro" id="IPR000037">
    <property type="entry name" value="SsrA-bd_prot"/>
</dbReference>
<dbReference type="Proteomes" id="UP000216312">
    <property type="component" value="Unassembled WGS sequence"/>
</dbReference>
<name>A0A257LV96_UNCW3</name>
<dbReference type="GO" id="GO:0005829">
    <property type="term" value="C:cytosol"/>
    <property type="evidence" value="ECO:0007669"/>
    <property type="project" value="TreeGrafter"/>
</dbReference>
<dbReference type="SUPFAM" id="SSF74982">
    <property type="entry name" value="Small protein B (SmpB)"/>
    <property type="match status" value="1"/>
</dbReference>
<dbReference type="HAMAP" id="MF_00023">
    <property type="entry name" value="SmpB"/>
    <property type="match status" value="1"/>
</dbReference>
<protein>
    <recommendedName>
        <fullName evidence="3">SsrA-binding protein</fullName>
    </recommendedName>
    <alternativeName>
        <fullName evidence="3">Small protein B</fullName>
    </alternativeName>
</protein>